<reference evidence="2" key="1">
    <citation type="submission" date="2012-05" db="EMBL/GenBank/DDBJ databases">
        <authorList>
            <person name="Krishnakumar V."/>
            <person name="Cheung F."/>
            <person name="Xiao Y."/>
            <person name="Chan A."/>
            <person name="Moskal W.A."/>
            <person name="Town C.D."/>
        </authorList>
    </citation>
    <scope>NUCLEOTIDE SEQUENCE</scope>
</reference>
<name>I3SDL4_MEDTR</name>
<dbReference type="EMBL" id="BT147039">
    <property type="protein sequence ID" value="AFK46833.1"/>
    <property type="molecule type" value="mRNA"/>
</dbReference>
<keyword evidence="1" id="KW-0812">Transmembrane</keyword>
<accession>I3SDL4</accession>
<feature type="transmembrane region" description="Helical" evidence="1">
    <location>
        <begin position="20"/>
        <end position="44"/>
    </location>
</feature>
<evidence type="ECO:0008006" key="3">
    <source>
        <dbReference type="Google" id="ProtNLM"/>
    </source>
</evidence>
<organism evidence="2">
    <name type="scientific">Medicago truncatula</name>
    <name type="common">Barrel medic</name>
    <name type="synonym">Medicago tribuloides</name>
    <dbReference type="NCBI Taxonomy" id="3880"/>
    <lineage>
        <taxon>Eukaryota</taxon>
        <taxon>Viridiplantae</taxon>
        <taxon>Streptophyta</taxon>
        <taxon>Embryophyta</taxon>
        <taxon>Tracheophyta</taxon>
        <taxon>Spermatophyta</taxon>
        <taxon>Magnoliopsida</taxon>
        <taxon>eudicotyledons</taxon>
        <taxon>Gunneridae</taxon>
        <taxon>Pentapetalae</taxon>
        <taxon>rosids</taxon>
        <taxon>fabids</taxon>
        <taxon>Fabales</taxon>
        <taxon>Fabaceae</taxon>
        <taxon>Papilionoideae</taxon>
        <taxon>50 kb inversion clade</taxon>
        <taxon>NPAAA clade</taxon>
        <taxon>Hologalegina</taxon>
        <taxon>IRL clade</taxon>
        <taxon>Trifolieae</taxon>
        <taxon>Medicago</taxon>
    </lineage>
</organism>
<keyword evidence="1" id="KW-0472">Membrane</keyword>
<dbReference type="EMBL" id="BT138561">
    <property type="protein sequence ID" value="AFK38356.1"/>
    <property type="molecule type" value="mRNA"/>
</dbReference>
<evidence type="ECO:0000313" key="2">
    <source>
        <dbReference type="EMBL" id="AFK38356.1"/>
    </source>
</evidence>
<keyword evidence="1" id="KW-1133">Transmembrane helix</keyword>
<dbReference type="AlphaFoldDB" id="I3SDL4"/>
<proteinExistence type="evidence at transcript level"/>
<sequence length="51" mass="5969">MSYVDWEKKGSECPICLIWFIYVSTCSLLYLSVMLACCTLRSVYCISMFHM</sequence>
<protein>
    <recommendedName>
        <fullName evidence="3">Transmembrane protein</fullName>
    </recommendedName>
</protein>
<evidence type="ECO:0000256" key="1">
    <source>
        <dbReference type="SAM" id="Phobius"/>
    </source>
</evidence>